<dbReference type="STRING" id="2052828.ATO67_18580"/>
<evidence type="ECO:0000256" key="1">
    <source>
        <dbReference type="ARBA" id="ARBA00000024"/>
    </source>
</evidence>
<organism evidence="13 14">
    <name type="scientific">Agrobacterium bohemicum</name>
    <dbReference type="NCBI Taxonomy" id="2052828"/>
    <lineage>
        <taxon>Bacteria</taxon>
        <taxon>Pseudomonadati</taxon>
        <taxon>Pseudomonadota</taxon>
        <taxon>Alphaproteobacteria</taxon>
        <taxon>Hyphomicrobiales</taxon>
        <taxon>Rhizobiaceae</taxon>
        <taxon>Rhizobium/Agrobacterium group</taxon>
        <taxon>Agrobacterium</taxon>
    </lineage>
</organism>
<dbReference type="HAMAP" id="MF_01021">
    <property type="entry name" value="HisI"/>
    <property type="match status" value="1"/>
</dbReference>
<dbReference type="NCBIfam" id="NF000768">
    <property type="entry name" value="PRK00051.1"/>
    <property type="match status" value="1"/>
</dbReference>
<evidence type="ECO:0000256" key="5">
    <source>
        <dbReference type="ARBA" id="ARBA00007731"/>
    </source>
</evidence>
<keyword evidence="8 11" id="KW-0028">Amino-acid biosynthesis</keyword>
<dbReference type="EMBL" id="LNUW01000004">
    <property type="protein sequence ID" value="KXG87711.1"/>
    <property type="molecule type" value="Genomic_DNA"/>
</dbReference>
<dbReference type="EC" id="3.5.4.19" evidence="11"/>
<evidence type="ECO:0000256" key="7">
    <source>
        <dbReference type="ARBA" id="ARBA00022490"/>
    </source>
</evidence>
<proteinExistence type="inferred from homology"/>
<feature type="binding site" evidence="11">
    <location>
        <position position="118"/>
    </location>
    <ligand>
        <name>Zn(2+)</name>
        <dbReference type="ChEBI" id="CHEBI:29105"/>
        <note>ligand shared between dimeric partners</note>
    </ligand>
</feature>
<comment type="catalytic activity">
    <reaction evidence="1 11">
        <text>1-(5-phospho-beta-D-ribosyl)-5'-AMP + H2O = 1-(5-phospho-beta-D-ribosyl)-5-[(5-phospho-beta-D-ribosylamino)methylideneamino]imidazole-4-carboxamide</text>
        <dbReference type="Rhea" id="RHEA:20049"/>
        <dbReference type="ChEBI" id="CHEBI:15377"/>
        <dbReference type="ChEBI" id="CHEBI:58435"/>
        <dbReference type="ChEBI" id="CHEBI:59457"/>
        <dbReference type="EC" id="3.5.4.19"/>
    </reaction>
</comment>
<comment type="function">
    <text evidence="11">Catalyzes the hydrolysis of the adenine ring of phosphoribosyl-AMP.</text>
</comment>
<dbReference type="FunFam" id="3.10.20.810:FF:000001">
    <property type="entry name" value="Histidine biosynthesis bifunctional protein HisIE"/>
    <property type="match status" value="1"/>
</dbReference>
<feature type="domain" description="Phosphoribosyl-AMP cyclohydrolase" evidence="12">
    <location>
        <begin position="45"/>
        <end position="120"/>
    </location>
</feature>
<feature type="binding site" evidence="11">
    <location>
        <position position="111"/>
    </location>
    <ligand>
        <name>Zn(2+)</name>
        <dbReference type="ChEBI" id="CHEBI:29105"/>
        <note>ligand shared between dimeric partners</note>
    </ligand>
</feature>
<comment type="caution">
    <text evidence="13">The sequence shown here is derived from an EMBL/GenBank/DDBJ whole genome shotgun (WGS) entry which is preliminary data.</text>
</comment>
<dbReference type="InterPro" id="IPR002496">
    <property type="entry name" value="PRib_AMP_CycHydrolase_dom"/>
</dbReference>
<dbReference type="UniPathway" id="UPA00031">
    <property type="reaction ID" value="UER00008"/>
</dbReference>
<sequence length="157" mass="17158">MSSTFPPAPADKETLESAGSFSPKFDAHGLVTAVVTDVKDGELLMVAHMNAQALSLTLETGIAHYYSRSRDKIWKKGETSGNLQTVQEIRTDCDQDAVWLKVSVAGHDATCHTGRRSCFYRTVTLDGDRAVTTITDDIRHFDPAKTYGLPGNLPTKD</sequence>
<evidence type="ECO:0000313" key="13">
    <source>
        <dbReference type="EMBL" id="KXG87711.1"/>
    </source>
</evidence>
<evidence type="ECO:0000313" key="14">
    <source>
        <dbReference type="Proteomes" id="UP000070498"/>
    </source>
</evidence>
<name>A0A135P8G4_9HYPH</name>
<comment type="pathway">
    <text evidence="4">Amino-acid biosynthesis; L-histidine biosynthesis; L-histidine from 5-phospho-alpha-D-ribose 1-diphosphate: step 2/9.</text>
</comment>
<keyword evidence="11" id="KW-0479">Metal-binding</keyword>
<comment type="subunit">
    <text evidence="11">Homodimer.</text>
</comment>
<dbReference type="SUPFAM" id="SSF141734">
    <property type="entry name" value="HisI-like"/>
    <property type="match status" value="1"/>
</dbReference>
<dbReference type="InterPro" id="IPR026660">
    <property type="entry name" value="PRA-CH"/>
</dbReference>
<evidence type="ECO:0000256" key="6">
    <source>
        <dbReference type="ARBA" id="ARBA00008299"/>
    </source>
</evidence>
<dbReference type="Gene3D" id="4.10.80.70">
    <property type="match status" value="1"/>
</dbReference>
<dbReference type="GO" id="GO:0008270">
    <property type="term" value="F:zinc ion binding"/>
    <property type="evidence" value="ECO:0007669"/>
    <property type="project" value="UniProtKB-UniRule"/>
</dbReference>
<keyword evidence="10 11" id="KW-0368">Histidine biosynthesis</keyword>
<accession>A0A135P8G4</accession>
<evidence type="ECO:0000256" key="3">
    <source>
        <dbReference type="ARBA" id="ARBA00005169"/>
    </source>
</evidence>
<evidence type="ECO:0000256" key="10">
    <source>
        <dbReference type="ARBA" id="ARBA00023102"/>
    </source>
</evidence>
<comment type="subcellular location">
    <subcellularLocation>
        <location evidence="11">Cytoplasm</location>
    </subcellularLocation>
</comment>
<dbReference type="Pfam" id="PF01502">
    <property type="entry name" value="PRA-CH"/>
    <property type="match status" value="1"/>
</dbReference>
<feature type="binding site" evidence="11">
    <location>
        <position position="96"/>
    </location>
    <ligand>
        <name>Mg(2+)</name>
        <dbReference type="ChEBI" id="CHEBI:18420"/>
    </ligand>
</feature>
<feature type="binding site" evidence="11">
    <location>
        <position position="92"/>
    </location>
    <ligand>
        <name>Mg(2+)</name>
        <dbReference type="ChEBI" id="CHEBI:18420"/>
    </ligand>
</feature>
<dbReference type="RefSeq" id="WP_067652824.1">
    <property type="nucleotide sequence ID" value="NZ_KQ961034.1"/>
</dbReference>
<keyword evidence="11" id="KW-0862">Zinc</keyword>
<dbReference type="PANTHER" id="PTHR42945">
    <property type="entry name" value="HISTIDINE BIOSYNTHESIS BIFUNCTIONAL PROTEIN"/>
    <property type="match status" value="1"/>
</dbReference>
<dbReference type="Proteomes" id="UP000070498">
    <property type="component" value="Unassembled WGS sequence"/>
</dbReference>
<keyword evidence="7 11" id="KW-0963">Cytoplasm</keyword>
<comment type="cofactor">
    <cofactor evidence="11">
        <name>Mg(2+)</name>
        <dbReference type="ChEBI" id="CHEBI:18420"/>
    </cofactor>
    <text evidence="11">Binds 1 Mg(2+) ion per subunit.</text>
</comment>
<dbReference type="AlphaFoldDB" id="A0A135P8G4"/>
<dbReference type="PANTHER" id="PTHR42945:SF1">
    <property type="entry name" value="HISTIDINE BIOSYNTHESIS BIFUNCTIONAL PROTEIN HIS7"/>
    <property type="match status" value="1"/>
</dbReference>
<comment type="catalytic activity">
    <reaction evidence="2">
        <text>1-(5-phospho-beta-D-ribosyl)-ATP + H2O = 1-(5-phospho-beta-D-ribosyl)-5'-AMP + diphosphate + H(+)</text>
        <dbReference type="Rhea" id="RHEA:22828"/>
        <dbReference type="ChEBI" id="CHEBI:15377"/>
        <dbReference type="ChEBI" id="CHEBI:15378"/>
        <dbReference type="ChEBI" id="CHEBI:33019"/>
        <dbReference type="ChEBI" id="CHEBI:59457"/>
        <dbReference type="ChEBI" id="CHEBI:73183"/>
        <dbReference type="EC" id="3.6.1.31"/>
    </reaction>
</comment>
<comment type="similarity">
    <text evidence="5">In the C-terminal section; belongs to the PRA-PH family.</text>
</comment>
<feature type="binding site" evidence="11">
    <location>
        <position position="94"/>
    </location>
    <ligand>
        <name>Mg(2+)</name>
        <dbReference type="ChEBI" id="CHEBI:18420"/>
    </ligand>
</feature>
<evidence type="ECO:0000256" key="4">
    <source>
        <dbReference type="ARBA" id="ARBA00005204"/>
    </source>
</evidence>
<keyword evidence="9 11" id="KW-0378">Hydrolase</keyword>
<evidence type="ECO:0000256" key="2">
    <source>
        <dbReference type="ARBA" id="ARBA00001460"/>
    </source>
</evidence>
<comment type="pathway">
    <text evidence="3 11">Amino-acid biosynthesis; L-histidine biosynthesis; L-histidine from 5-phospho-alpha-D-ribose 1-diphosphate: step 3/9.</text>
</comment>
<keyword evidence="14" id="KW-1185">Reference proteome</keyword>
<comment type="similarity">
    <text evidence="11">Belongs to the PRA-CH family.</text>
</comment>
<feature type="binding site" evidence="11">
    <location>
        <position position="93"/>
    </location>
    <ligand>
        <name>Zn(2+)</name>
        <dbReference type="ChEBI" id="CHEBI:29105"/>
        <note>ligand shared between dimeric partners</note>
    </ligand>
</feature>
<dbReference type="GO" id="GO:0004636">
    <property type="term" value="F:phosphoribosyl-ATP diphosphatase activity"/>
    <property type="evidence" value="ECO:0007669"/>
    <property type="project" value="UniProtKB-EC"/>
</dbReference>
<protein>
    <recommendedName>
        <fullName evidence="11">Phosphoribosyl-AMP cyclohydrolase</fullName>
        <shortName evidence="11">PRA-CH</shortName>
        <ecNumber evidence="11">3.5.4.19</ecNumber>
    </recommendedName>
</protein>
<dbReference type="GO" id="GO:0000105">
    <property type="term" value="P:L-histidine biosynthetic process"/>
    <property type="evidence" value="ECO:0007669"/>
    <property type="project" value="UniProtKB-UniRule"/>
</dbReference>
<reference evidence="13 14" key="1">
    <citation type="submission" date="2015-11" db="EMBL/GenBank/DDBJ databases">
        <title>Draft genome sequence of Agrobacterium sp. R89-1.</title>
        <authorList>
            <person name="Zahradnik J."/>
            <person name="Kyslikova E."/>
            <person name="Palyzova A."/>
            <person name="Kyslik P."/>
        </authorList>
    </citation>
    <scope>NUCLEOTIDE SEQUENCE [LARGE SCALE GENOMIC DNA]</scope>
    <source>
        <strain evidence="13 14">R89-1</strain>
    </source>
</reference>
<gene>
    <name evidence="11" type="primary">hisI</name>
    <name evidence="13" type="ORF">ATO67_18580</name>
</gene>
<evidence type="ECO:0000256" key="8">
    <source>
        <dbReference type="ARBA" id="ARBA00022605"/>
    </source>
</evidence>
<dbReference type="GO" id="GO:0004635">
    <property type="term" value="F:phosphoribosyl-AMP cyclohydrolase activity"/>
    <property type="evidence" value="ECO:0007669"/>
    <property type="project" value="UniProtKB-UniRule"/>
</dbReference>
<dbReference type="Gene3D" id="3.10.20.810">
    <property type="entry name" value="Phosphoribosyl-AMP cyclohydrolase"/>
    <property type="match status" value="1"/>
</dbReference>
<comment type="cofactor">
    <cofactor evidence="11">
        <name>Zn(2+)</name>
        <dbReference type="ChEBI" id="CHEBI:29105"/>
    </cofactor>
    <text evidence="11">Binds 1 zinc ion per subunit.</text>
</comment>
<dbReference type="GO" id="GO:0005737">
    <property type="term" value="C:cytoplasm"/>
    <property type="evidence" value="ECO:0007669"/>
    <property type="project" value="UniProtKB-SubCell"/>
</dbReference>
<comment type="similarity">
    <text evidence="6">In the N-terminal section; belongs to the PRA-CH family.</text>
</comment>
<evidence type="ECO:0000259" key="12">
    <source>
        <dbReference type="Pfam" id="PF01502"/>
    </source>
</evidence>
<evidence type="ECO:0000256" key="9">
    <source>
        <dbReference type="ARBA" id="ARBA00022801"/>
    </source>
</evidence>
<dbReference type="GO" id="GO:0000287">
    <property type="term" value="F:magnesium ion binding"/>
    <property type="evidence" value="ECO:0007669"/>
    <property type="project" value="UniProtKB-UniRule"/>
</dbReference>
<evidence type="ECO:0000256" key="11">
    <source>
        <dbReference type="HAMAP-Rule" id="MF_01021"/>
    </source>
</evidence>
<dbReference type="InterPro" id="IPR038019">
    <property type="entry name" value="PRib_AMP_CycHydrolase_sf"/>
</dbReference>
<keyword evidence="11" id="KW-0460">Magnesium</keyword>